<keyword evidence="2" id="KW-1185">Reference proteome</keyword>
<dbReference type="EMBL" id="JACGWL010000007">
    <property type="protein sequence ID" value="KAK4398596.1"/>
    <property type="molecule type" value="Genomic_DNA"/>
</dbReference>
<dbReference type="Gene3D" id="3.80.10.10">
    <property type="entry name" value="Ribonuclease Inhibitor"/>
    <property type="match status" value="1"/>
</dbReference>
<reference evidence="1" key="1">
    <citation type="submission" date="2020-06" db="EMBL/GenBank/DDBJ databases">
        <authorList>
            <person name="Li T."/>
            <person name="Hu X."/>
            <person name="Zhang T."/>
            <person name="Song X."/>
            <person name="Zhang H."/>
            <person name="Dai N."/>
            <person name="Sheng W."/>
            <person name="Hou X."/>
            <person name="Wei L."/>
        </authorList>
    </citation>
    <scope>NUCLEOTIDE SEQUENCE</scope>
    <source>
        <strain evidence="1">K16</strain>
        <tissue evidence="1">Leaf</tissue>
    </source>
</reference>
<dbReference type="AlphaFoldDB" id="A0AAE1WSK0"/>
<name>A0AAE1WSK0_9LAMI</name>
<gene>
    <name evidence="1" type="ORF">Sango_1335100</name>
</gene>
<dbReference type="InterPro" id="IPR032675">
    <property type="entry name" value="LRR_dom_sf"/>
</dbReference>
<sequence length="164" mass="18219">MKSGSVDLQSVSFLLSQPASGCFQETENSMNVNLTKDSISQFSQLLKVVGTAKNGAQSSLRNLEFHLVEWELQQVKDLRVLIKNNPSIKQLMFRRNKFSAECLSELSDGLRKNKNIKEIMLSESGIGSEGAGVLASALKDNHSLEELQIWEDSIGSREQKSCLK</sequence>
<reference evidence="1" key="2">
    <citation type="journal article" date="2024" name="Plant">
        <title>Genomic evolution and insights into agronomic trait innovations of Sesamum species.</title>
        <authorList>
            <person name="Miao H."/>
            <person name="Wang L."/>
            <person name="Qu L."/>
            <person name="Liu H."/>
            <person name="Sun Y."/>
            <person name="Le M."/>
            <person name="Wang Q."/>
            <person name="Wei S."/>
            <person name="Zheng Y."/>
            <person name="Lin W."/>
            <person name="Duan Y."/>
            <person name="Cao H."/>
            <person name="Xiong S."/>
            <person name="Wang X."/>
            <person name="Wei L."/>
            <person name="Li C."/>
            <person name="Ma Q."/>
            <person name="Ju M."/>
            <person name="Zhao R."/>
            <person name="Li G."/>
            <person name="Mu C."/>
            <person name="Tian Q."/>
            <person name="Mei H."/>
            <person name="Zhang T."/>
            <person name="Gao T."/>
            <person name="Zhang H."/>
        </authorList>
    </citation>
    <scope>NUCLEOTIDE SEQUENCE</scope>
    <source>
        <strain evidence="1">K16</strain>
    </source>
</reference>
<dbReference type="PANTHER" id="PTHR47679">
    <property type="entry name" value="PROTEIN TORNADO 1"/>
    <property type="match status" value="1"/>
</dbReference>
<evidence type="ECO:0000313" key="1">
    <source>
        <dbReference type="EMBL" id="KAK4398596.1"/>
    </source>
</evidence>
<proteinExistence type="predicted"/>
<evidence type="ECO:0000313" key="2">
    <source>
        <dbReference type="Proteomes" id="UP001289374"/>
    </source>
</evidence>
<dbReference type="Proteomes" id="UP001289374">
    <property type="component" value="Unassembled WGS sequence"/>
</dbReference>
<organism evidence="1 2">
    <name type="scientific">Sesamum angolense</name>
    <dbReference type="NCBI Taxonomy" id="2727404"/>
    <lineage>
        <taxon>Eukaryota</taxon>
        <taxon>Viridiplantae</taxon>
        <taxon>Streptophyta</taxon>
        <taxon>Embryophyta</taxon>
        <taxon>Tracheophyta</taxon>
        <taxon>Spermatophyta</taxon>
        <taxon>Magnoliopsida</taxon>
        <taxon>eudicotyledons</taxon>
        <taxon>Gunneridae</taxon>
        <taxon>Pentapetalae</taxon>
        <taxon>asterids</taxon>
        <taxon>lamiids</taxon>
        <taxon>Lamiales</taxon>
        <taxon>Pedaliaceae</taxon>
        <taxon>Sesamum</taxon>
    </lineage>
</organism>
<accession>A0AAE1WSK0</accession>
<comment type="caution">
    <text evidence="1">The sequence shown here is derived from an EMBL/GenBank/DDBJ whole genome shotgun (WGS) entry which is preliminary data.</text>
</comment>
<dbReference type="SUPFAM" id="SSF52047">
    <property type="entry name" value="RNI-like"/>
    <property type="match status" value="1"/>
</dbReference>
<protein>
    <submittedName>
        <fullName evidence="1">Protein TORNADO 1</fullName>
    </submittedName>
</protein>
<dbReference type="PANTHER" id="PTHR47679:SF1">
    <property type="entry name" value="PROTEIN TORNADO 1"/>
    <property type="match status" value="1"/>
</dbReference>